<protein>
    <submittedName>
        <fullName evidence="2">Uncharacterized protein</fullName>
    </submittedName>
</protein>
<gene>
    <name evidence="2" type="ORF">MM415A00845_0037</name>
</gene>
<proteinExistence type="predicted"/>
<reference evidence="2" key="1">
    <citation type="submission" date="2020-03" db="EMBL/GenBank/DDBJ databases">
        <title>The deep terrestrial virosphere.</title>
        <authorList>
            <person name="Holmfeldt K."/>
            <person name="Nilsson E."/>
            <person name="Simone D."/>
            <person name="Lopez-Fernandez M."/>
            <person name="Wu X."/>
            <person name="de Brujin I."/>
            <person name="Lundin D."/>
            <person name="Andersson A."/>
            <person name="Bertilsson S."/>
            <person name="Dopson M."/>
        </authorList>
    </citation>
    <scope>NUCLEOTIDE SEQUENCE</scope>
    <source>
        <strain evidence="2">MM415A00845</strain>
    </source>
</reference>
<dbReference type="EMBL" id="MT142390">
    <property type="protein sequence ID" value="QJA79688.1"/>
    <property type="molecule type" value="Genomic_DNA"/>
</dbReference>
<evidence type="ECO:0000256" key="1">
    <source>
        <dbReference type="SAM" id="MobiDB-lite"/>
    </source>
</evidence>
<organism evidence="2">
    <name type="scientific">viral metagenome</name>
    <dbReference type="NCBI Taxonomy" id="1070528"/>
    <lineage>
        <taxon>unclassified sequences</taxon>
        <taxon>metagenomes</taxon>
        <taxon>organismal metagenomes</taxon>
    </lineage>
</organism>
<feature type="region of interest" description="Disordered" evidence="1">
    <location>
        <begin position="34"/>
        <end position="57"/>
    </location>
</feature>
<dbReference type="AlphaFoldDB" id="A0A6M3KDV2"/>
<sequence length="57" mass="6229">MLPEEKGNKEELTTCTGCGLIHLVNLVFCPSCGEPNKRRGPGYRRTIIGGSPKKREG</sequence>
<evidence type="ECO:0000313" key="2">
    <source>
        <dbReference type="EMBL" id="QJA79688.1"/>
    </source>
</evidence>
<accession>A0A6M3KDV2</accession>
<name>A0A6M3KDV2_9ZZZZ</name>